<proteinExistence type="predicted"/>
<dbReference type="SUPFAM" id="SSF47413">
    <property type="entry name" value="lambda repressor-like DNA-binding domains"/>
    <property type="match status" value="1"/>
</dbReference>
<evidence type="ECO:0000313" key="3">
    <source>
        <dbReference type="Proteomes" id="UP000034543"/>
    </source>
</evidence>
<dbReference type="Gene3D" id="1.10.260.40">
    <property type="entry name" value="lambda repressor-like DNA-binding domains"/>
    <property type="match status" value="1"/>
</dbReference>
<sequence length="268" mass="31550">MSATLGGLIKDYRQQKNIPQMEIAFALGWSEPSRLSRIEQGKVGTPSRTFIDRLAQAMRLEEEEKNQLLLVGNYLPSTEEIEHVRSQLHDSIHNWSFPAILYDFSWRVADANQRVINIYHQGNGFYSEILKKDITILDVVFNQEFILNRNLTIEEDKKRRNFLQFMLASYQQIQRNRTKESWYIAQIRRLLPNPLFRELWQEIATNKVVVLIGYYGQKSVIEPNASGKILNFYFFIESVIKDPRFSVELYVPADIETFAYFQNNLSRQ</sequence>
<accession>A0A0G1CFR5</accession>
<organism evidence="2 3">
    <name type="scientific">Candidatus Gottesmanbacteria bacterium GW2011_GWA1_43_11</name>
    <dbReference type="NCBI Taxonomy" id="1618436"/>
    <lineage>
        <taxon>Bacteria</taxon>
        <taxon>Candidatus Gottesmaniibacteriota</taxon>
    </lineage>
</organism>
<reference evidence="2 3" key="1">
    <citation type="journal article" date="2015" name="Nature">
        <title>rRNA introns, odd ribosomes, and small enigmatic genomes across a large radiation of phyla.</title>
        <authorList>
            <person name="Brown C.T."/>
            <person name="Hug L.A."/>
            <person name="Thomas B.C."/>
            <person name="Sharon I."/>
            <person name="Castelle C.J."/>
            <person name="Singh A."/>
            <person name="Wilkins M.J."/>
            <person name="Williams K.H."/>
            <person name="Banfield J.F."/>
        </authorList>
    </citation>
    <scope>NUCLEOTIDE SEQUENCE [LARGE SCALE GENOMIC DNA]</scope>
</reference>
<dbReference type="Gene3D" id="3.30.450.180">
    <property type="match status" value="1"/>
</dbReference>
<dbReference type="Pfam" id="PF13560">
    <property type="entry name" value="HTH_31"/>
    <property type="match status" value="1"/>
</dbReference>
<dbReference type="STRING" id="1618436.UV59_C0022G0024"/>
<dbReference type="AlphaFoldDB" id="A0A0G1CFR5"/>
<evidence type="ECO:0000259" key="1">
    <source>
        <dbReference type="PROSITE" id="PS50943"/>
    </source>
</evidence>
<comment type="caution">
    <text evidence="2">The sequence shown here is derived from an EMBL/GenBank/DDBJ whole genome shotgun (WGS) entry which is preliminary data.</text>
</comment>
<protein>
    <recommendedName>
        <fullName evidence="1">HTH cro/C1-type domain-containing protein</fullName>
    </recommendedName>
</protein>
<dbReference type="PROSITE" id="PS50943">
    <property type="entry name" value="HTH_CROC1"/>
    <property type="match status" value="1"/>
</dbReference>
<dbReference type="InterPro" id="IPR001387">
    <property type="entry name" value="Cro/C1-type_HTH"/>
</dbReference>
<dbReference type="InterPro" id="IPR010982">
    <property type="entry name" value="Lambda_DNA-bd_dom_sf"/>
</dbReference>
<evidence type="ECO:0000313" key="2">
    <source>
        <dbReference type="EMBL" id="KKS84314.1"/>
    </source>
</evidence>
<dbReference type="EMBL" id="LCFB01000022">
    <property type="protein sequence ID" value="KKS84314.1"/>
    <property type="molecule type" value="Genomic_DNA"/>
</dbReference>
<name>A0A0G1CFR5_9BACT</name>
<dbReference type="CDD" id="cd00093">
    <property type="entry name" value="HTH_XRE"/>
    <property type="match status" value="1"/>
</dbReference>
<feature type="domain" description="HTH cro/C1-type" evidence="1">
    <location>
        <begin position="9"/>
        <end position="65"/>
    </location>
</feature>
<dbReference type="PANTHER" id="PTHR35010">
    <property type="entry name" value="BLL4672 PROTEIN-RELATED"/>
    <property type="match status" value="1"/>
</dbReference>
<dbReference type="Proteomes" id="UP000034543">
    <property type="component" value="Unassembled WGS sequence"/>
</dbReference>
<dbReference type="GO" id="GO:0003677">
    <property type="term" value="F:DNA binding"/>
    <property type="evidence" value="ECO:0007669"/>
    <property type="project" value="InterPro"/>
</dbReference>
<dbReference type="PANTHER" id="PTHR35010:SF4">
    <property type="entry name" value="BLL5781 PROTEIN"/>
    <property type="match status" value="1"/>
</dbReference>
<dbReference type="SMART" id="SM00530">
    <property type="entry name" value="HTH_XRE"/>
    <property type="match status" value="1"/>
</dbReference>
<gene>
    <name evidence="2" type="ORF">UV59_C0022G0024</name>
</gene>